<protein>
    <submittedName>
        <fullName evidence="1">Uncharacterized protein</fullName>
    </submittedName>
</protein>
<reference evidence="1 2" key="2">
    <citation type="journal article" date="2021" name="Genomics">
        <title>High-quality reference genome for Clonorchis sinensis.</title>
        <authorList>
            <person name="Young N.D."/>
            <person name="Stroehlein A.J."/>
            <person name="Kinkar L."/>
            <person name="Wang T."/>
            <person name="Sohn W.M."/>
            <person name="Chang B.C.H."/>
            <person name="Kaur P."/>
            <person name="Weisz D."/>
            <person name="Dudchenko O."/>
            <person name="Aiden E.L."/>
            <person name="Korhonen P.K."/>
            <person name="Gasser R.B."/>
        </authorList>
    </citation>
    <scope>NUCLEOTIDE SEQUENCE [LARGE SCALE GENOMIC DNA]</scope>
    <source>
        <strain evidence="1">Cs-k2</strain>
    </source>
</reference>
<dbReference type="AlphaFoldDB" id="A0A3R7CA91"/>
<reference evidence="1 2" key="1">
    <citation type="journal article" date="2018" name="Biotechnol. Adv.">
        <title>Improved genomic resources and new bioinformatic workflow for the carcinogenic parasite Clonorchis sinensis: Biotechnological implications.</title>
        <authorList>
            <person name="Wang D."/>
            <person name="Korhonen P.K."/>
            <person name="Gasser R.B."/>
            <person name="Young N.D."/>
        </authorList>
    </citation>
    <scope>NUCLEOTIDE SEQUENCE [LARGE SCALE GENOMIC DNA]</scope>
    <source>
        <strain evidence="1">Cs-k2</strain>
    </source>
</reference>
<dbReference type="InParanoid" id="A0A3R7CA91"/>
<dbReference type="EMBL" id="NIRI02000042">
    <property type="protein sequence ID" value="KAG5452249.1"/>
    <property type="molecule type" value="Genomic_DNA"/>
</dbReference>
<sequence length="126" mass="14009">MSPHMLQPPNLEDQETVLVRPLTIDQRGMRDTVNVEGTPPSITQWVTSADGERRENKPAAQFHVPSANLLTGRSVVRIRPLPLDFPCLGLGNLAVSQPSCNLRVAWQLGTQRVLQLKGYLLLLLSY</sequence>
<proteinExistence type="predicted"/>
<gene>
    <name evidence="1" type="ORF">CSKR_106883</name>
</gene>
<keyword evidence="2" id="KW-1185">Reference proteome</keyword>
<name>A0A3R7CA91_CLOSI</name>
<dbReference type="Proteomes" id="UP000286415">
    <property type="component" value="Unassembled WGS sequence"/>
</dbReference>
<accession>A0A3R7CA91</accession>
<evidence type="ECO:0000313" key="1">
    <source>
        <dbReference type="EMBL" id="KAG5452249.1"/>
    </source>
</evidence>
<organism evidence="1 2">
    <name type="scientific">Clonorchis sinensis</name>
    <name type="common">Chinese liver fluke</name>
    <dbReference type="NCBI Taxonomy" id="79923"/>
    <lineage>
        <taxon>Eukaryota</taxon>
        <taxon>Metazoa</taxon>
        <taxon>Spiralia</taxon>
        <taxon>Lophotrochozoa</taxon>
        <taxon>Platyhelminthes</taxon>
        <taxon>Trematoda</taxon>
        <taxon>Digenea</taxon>
        <taxon>Opisthorchiida</taxon>
        <taxon>Opisthorchiata</taxon>
        <taxon>Opisthorchiidae</taxon>
        <taxon>Clonorchis</taxon>
    </lineage>
</organism>
<evidence type="ECO:0000313" key="2">
    <source>
        <dbReference type="Proteomes" id="UP000286415"/>
    </source>
</evidence>
<comment type="caution">
    <text evidence="1">The sequence shown here is derived from an EMBL/GenBank/DDBJ whole genome shotgun (WGS) entry which is preliminary data.</text>
</comment>